<keyword evidence="4" id="KW-1185">Reference proteome</keyword>
<evidence type="ECO:0000259" key="2">
    <source>
        <dbReference type="Pfam" id="PF00975"/>
    </source>
</evidence>
<evidence type="ECO:0000313" key="4">
    <source>
        <dbReference type="Proteomes" id="UP000258309"/>
    </source>
</evidence>
<accession>A0A3E2GVB7</accession>
<dbReference type="Proteomes" id="UP000258309">
    <property type="component" value="Unassembled WGS sequence"/>
</dbReference>
<dbReference type="InterPro" id="IPR001031">
    <property type="entry name" value="Thioesterase"/>
</dbReference>
<proteinExistence type="predicted"/>
<name>A0A3E2GVB7_SCYLI</name>
<sequence>MTSGTDPTPLSITNHTKSVGTPSPPRRVASSVLLQDGGGSATSYLDIPNLLSDLAIPGLSSPYLKNPEEYKCGVTGMASAFITEIKRRQPHGPYLLAGWSAGGVIAFEVVNQLTKCGENIEKLILIDSLCPDIIEPLPSPLHAWFASIGLLGDSDSTKIPPWLLPHFAASVNALSNYTAEKIDSQKCPDVTAIWCKDGI</sequence>
<dbReference type="OrthoDB" id="10253869at2759"/>
<feature type="compositionally biased region" description="Polar residues" evidence="1">
    <location>
        <begin position="1"/>
        <end position="21"/>
    </location>
</feature>
<gene>
    <name evidence="3" type="ORF">B7463_g11298</name>
</gene>
<evidence type="ECO:0000256" key="1">
    <source>
        <dbReference type="SAM" id="MobiDB-lite"/>
    </source>
</evidence>
<dbReference type="SUPFAM" id="SSF53474">
    <property type="entry name" value="alpha/beta-Hydrolases"/>
    <property type="match status" value="1"/>
</dbReference>
<dbReference type="EMBL" id="NCSJ02000371">
    <property type="protein sequence ID" value="RFU25046.1"/>
    <property type="molecule type" value="Genomic_DNA"/>
</dbReference>
<dbReference type="InterPro" id="IPR029058">
    <property type="entry name" value="AB_hydrolase_fold"/>
</dbReference>
<feature type="domain" description="Thioesterase" evidence="2">
    <location>
        <begin position="37"/>
        <end position="132"/>
    </location>
</feature>
<dbReference type="Gene3D" id="3.40.50.1820">
    <property type="entry name" value="alpha/beta hydrolase"/>
    <property type="match status" value="1"/>
</dbReference>
<comment type="caution">
    <text evidence="3">The sequence shown here is derived from an EMBL/GenBank/DDBJ whole genome shotgun (WGS) entry which is preliminary data.</text>
</comment>
<organism evidence="3 4">
    <name type="scientific">Scytalidium lignicola</name>
    <name type="common">Hyphomycete</name>
    <dbReference type="NCBI Taxonomy" id="5539"/>
    <lineage>
        <taxon>Eukaryota</taxon>
        <taxon>Fungi</taxon>
        <taxon>Dikarya</taxon>
        <taxon>Ascomycota</taxon>
        <taxon>Pezizomycotina</taxon>
        <taxon>Leotiomycetes</taxon>
        <taxon>Leotiomycetes incertae sedis</taxon>
        <taxon>Scytalidium</taxon>
    </lineage>
</organism>
<feature type="non-terminal residue" evidence="3">
    <location>
        <position position="1"/>
    </location>
</feature>
<dbReference type="Pfam" id="PF00975">
    <property type="entry name" value="Thioesterase"/>
    <property type="match status" value="1"/>
</dbReference>
<dbReference type="AlphaFoldDB" id="A0A3E2GVB7"/>
<reference evidence="3 4" key="1">
    <citation type="submission" date="2018-05" db="EMBL/GenBank/DDBJ databases">
        <title>Draft genome sequence of Scytalidium lignicola DSM 105466, a ubiquitous saprotrophic fungus.</title>
        <authorList>
            <person name="Buettner E."/>
            <person name="Gebauer A.M."/>
            <person name="Hofrichter M."/>
            <person name="Liers C."/>
            <person name="Kellner H."/>
        </authorList>
    </citation>
    <scope>NUCLEOTIDE SEQUENCE [LARGE SCALE GENOMIC DNA]</scope>
    <source>
        <strain evidence="3 4">DSM 105466</strain>
    </source>
</reference>
<dbReference type="OMA" id="FIWVKEG"/>
<protein>
    <recommendedName>
        <fullName evidence="2">Thioesterase domain-containing protein</fullName>
    </recommendedName>
</protein>
<feature type="non-terminal residue" evidence="3">
    <location>
        <position position="199"/>
    </location>
</feature>
<feature type="region of interest" description="Disordered" evidence="1">
    <location>
        <begin position="1"/>
        <end position="30"/>
    </location>
</feature>
<evidence type="ECO:0000313" key="3">
    <source>
        <dbReference type="EMBL" id="RFU25046.1"/>
    </source>
</evidence>
<dbReference type="STRING" id="5539.A0A3E2GVB7"/>